<feature type="domain" description="VOC" evidence="4">
    <location>
        <begin position="9"/>
        <end position="123"/>
    </location>
</feature>
<dbReference type="RefSeq" id="WP_257716672.1">
    <property type="nucleotide sequence ID" value="NZ_JANJOU010000009.1"/>
</dbReference>
<evidence type="ECO:0000313" key="5">
    <source>
        <dbReference type="EMBL" id="MCR0983008.1"/>
    </source>
</evidence>
<dbReference type="PROSITE" id="PS51819">
    <property type="entry name" value="VOC"/>
    <property type="match status" value="1"/>
</dbReference>
<dbReference type="SUPFAM" id="SSF54593">
    <property type="entry name" value="Glyoxalase/Bleomycin resistance protein/Dihydroxybiphenyl dioxygenase"/>
    <property type="match status" value="1"/>
</dbReference>
<dbReference type="CDD" id="cd08349">
    <property type="entry name" value="BLMA_like"/>
    <property type="match status" value="1"/>
</dbReference>
<keyword evidence="6" id="KW-1185">Reference proteome</keyword>
<accession>A0ABT1X4H5</accession>
<evidence type="ECO:0000256" key="2">
    <source>
        <dbReference type="ARBA" id="ARBA00021572"/>
    </source>
</evidence>
<reference evidence="5 6" key="1">
    <citation type="submission" date="2022-06" db="EMBL/GenBank/DDBJ databases">
        <title>Roseomonas CN29.</title>
        <authorList>
            <person name="Cheng Y."/>
            <person name="He X."/>
        </authorList>
    </citation>
    <scope>NUCLEOTIDE SEQUENCE [LARGE SCALE GENOMIC DNA]</scope>
    <source>
        <strain evidence="5 6">CN29</strain>
    </source>
</reference>
<evidence type="ECO:0000256" key="3">
    <source>
        <dbReference type="ARBA" id="ARBA00023251"/>
    </source>
</evidence>
<comment type="similarity">
    <text evidence="1">Belongs to the bleomycin resistance protein family.</text>
</comment>
<evidence type="ECO:0000313" key="6">
    <source>
        <dbReference type="Proteomes" id="UP001524642"/>
    </source>
</evidence>
<dbReference type="Proteomes" id="UP001524642">
    <property type="component" value="Unassembled WGS sequence"/>
</dbReference>
<name>A0ABT1X4H5_9PROT</name>
<dbReference type="InterPro" id="IPR000335">
    <property type="entry name" value="Bleomycin-R"/>
</dbReference>
<evidence type="ECO:0000259" key="4">
    <source>
        <dbReference type="PROSITE" id="PS51819"/>
    </source>
</evidence>
<dbReference type="Pfam" id="PF19581">
    <property type="entry name" value="Glyoxalase_7"/>
    <property type="match status" value="1"/>
</dbReference>
<protein>
    <recommendedName>
        <fullName evidence="2">Bleomycin resistance protein</fullName>
    </recommendedName>
</protein>
<dbReference type="Gene3D" id="3.10.180.10">
    <property type="entry name" value="2,3-Dihydroxybiphenyl 1,2-Dioxygenase, domain 1"/>
    <property type="match status" value="1"/>
</dbReference>
<dbReference type="InterPro" id="IPR029068">
    <property type="entry name" value="Glyas_Bleomycin-R_OHBP_Dase"/>
</dbReference>
<gene>
    <name evidence="5" type="ORF">NRP21_13210</name>
</gene>
<comment type="caution">
    <text evidence="5">The sequence shown here is derived from an EMBL/GenBank/DDBJ whole genome shotgun (WGS) entry which is preliminary data.</text>
</comment>
<organism evidence="5 6">
    <name type="scientific">Roseomonas populi</name>
    <dbReference type="NCBI Taxonomy" id="3121582"/>
    <lineage>
        <taxon>Bacteria</taxon>
        <taxon>Pseudomonadati</taxon>
        <taxon>Pseudomonadota</taxon>
        <taxon>Alphaproteobacteria</taxon>
        <taxon>Acetobacterales</taxon>
        <taxon>Roseomonadaceae</taxon>
        <taxon>Roseomonas</taxon>
    </lineage>
</organism>
<dbReference type="InterPro" id="IPR037523">
    <property type="entry name" value="VOC_core"/>
</dbReference>
<keyword evidence="3" id="KW-0046">Antibiotic resistance</keyword>
<proteinExistence type="inferred from homology"/>
<sequence length="124" mass="13541">MQTSAPAFGPAIPILRMFDVPATRAFYVGYLGFSWDWEHRFAPDLPLYAGISIGGVTVHLTQHHGDATPGSALLLRVQGIEGFHAALAKDYGFARPGLEEAPWGSRILRVTDPAGNRLTFEEPH</sequence>
<evidence type="ECO:0000256" key="1">
    <source>
        <dbReference type="ARBA" id="ARBA00011051"/>
    </source>
</evidence>
<dbReference type="EMBL" id="JANJOU010000009">
    <property type="protein sequence ID" value="MCR0983008.1"/>
    <property type="molecule type" value="Genomic_DNA"/>
</dbReference>